<name>A0A0U2VZP0_9BACL</name>
<dbReference type="InterPro" id="IPR037208">
    <property type="entry name" value="Spo0E-like_sf"/>
</dbReference>
<dbReference type="GO" id="GO:0043937">
    <property type="term" value="P:regulation of sporulation"/>
    <property type="evidence" value="ECO:0007669"/>
    <property type="project" value="InterPro"/>
</dbReference>
<evidence type="ECO:0000313" key="2">
    <source>
        <dbReference type="Proteomes" id="UP000061660"/>
    </source>
</evidence>
<accession>A0A0U2VZP0</accession>
<evidence type="ECO:0000313" key="1">
    <source>
        <dbReference type="EMBL" id="ALS21748.1"/>
    </source>
</evidence>
<dbReference type="InterPro" id="IPR036638">
    <property type="entry name" value="HLH_DNA-bd_sf"/>
</dbReference>
<organism evidence="1 2">
    <name type="scientific">Paenibacillus naphthalenovorans</name>
    <dbReference type="NCBI Taxonomy" id="162209"/>
    <lineage>
        <taxon>Bacteria</taxon>
        <taxon>Bacillati</taxon>
        <taxon>Bacillota</taxon>
        <taxon>Bacilli</taxon>
        <taxon>Bacillales</taxon>
        <taxon>Paenibacillaceae</taxon>
        <taxon>Paenibacillus</taxon>
    </lineage>
</organism>
<dbReference type="Gene3D" id="4.10.280.10">
    <property type="entry name" value="Helix-loop-helix DNA-binding domain"/>
    <property type="match status" value="1"/>
</dbReference>
<dbReference type="SUPFAM" id="SSF140500">
    <property type="entry name" value="BAS1536-like"/>
    <property type="match status" value="1"/>
</dbReference>
<dbReference type="AlphaFoldDB" id="A0A0U2VZP0"/>
<reference evidence="2" key="1">
    <citation type="submission" date="2015-12" db="EMBL/GenBank/DDBJ databases">
        <title>Complete genome sequences of two moderately thermophilic Paenibacillus species.</title>
        <authorList>
            <person name="Butler R.III."/>
            <person name="Wang J."/>
            <person name="Stark B.C."/>
            <person name="Pombert J.-F."/>
        </authorList>
    </citation>
    <scope>NUCLEOTIDE SEQUENCE [LARGE SCALE GENOMIC DNA]</scope>
    <source>
        <strain evidence="2">32O-Y</strain>
    </source>
</reference>
<keyword evidence="2" id="KW-1185">Reference proteome</keyword>
<gene>
    <name evidence="1" type="ORF">IJ22_13720</name>
</gene>
<dbReference type="InterPro" id="IPR018540">
    <property type="entry name" value="Spo0E-like"/>
</dbReference>
<reference evidence="1 2" key="2">
    <citation type="journal article" date="2016" name="Genome Announc.">
        <title>Complete Genome Sequences of Two Interactive Moderate Thermophiles, Paenibacillus napthalenovorans 32O-Y and Paenibacillus sp. 32O-W.</title>
        <authorList>
            <person name="Butler R.R.III."/>
            <person name="Wang J."/>
            <person name="Stark B.C."/>
            <person name="Pombert J.F."/>
        </authorList>
    </citation>
    <scope>NUCLEOTIDE SEQUENCE [LARGE SCALE GENOMIC DNA]</scope>
    <source>
        <strain evidence="1 2">32O-Y</strain>
    </source>
</reference>
<sequence length="61" mass="7345">MYGVFNEKRLKHLSEEIERIRFKMHGIFNIKLCLSDPEVKALSKELDCAVIRYQEYIKRLT</sequence>
<dbReference type="EMBL" id="CP013652">
    <property type="protein sequence ID" value="ALS21748.1"/>
    <property type="molecule type" value="Genomic_DNA"/>
</dbReference>
<dbReference type="GO" id="GO:0046983">
    <property type="term" value="F:protein dimerization activity"/>
    <property type="evidence" value="ECO:0007669"/>
    <property type="project" value="InterPro"/>
</dbReference>
<dbReference type="Proteomes" id="UP000061660">
    <property type="component" value="Chromosome"/>
</dbReference>
<proteinExistence type="predicted"/>
<dbReference type="KEGG" id="pnp:IJ22_13720"/>
<dbReference type="RefSeq" id="WP_054818135.1">
    <property type="nucleotide sequence ID" value="NZ_BJCS01000003.1"/>
</dbReference>
<protein>
    <submittedName>
        <fullName evidence="1">Spo0E-like regulatory phosphatase</fullName>
    </submittedName>
</protein>
<dbReference type="Pfam" id="PF09388">
    <property type="entry name" value="SpoOE-like"/>
    <property type="match status" value="1"/>
</dbReference>
<dbReference type="PATRIC" id="fig|162209.4.peg.1453"/>